<keyword evidence="3" id="KW-1185">Reference proteome</keyword>
<sequence>MARAGHPVLRVLRAALAGKWGYVIAVAGSIVTFLLLFQPWIIASGPAGKVRANAFGRIDATTNYLTAWSQLKSPTADVTGMWALFTSAALVISVAAVVIHLRLRSDLMDRLATIATVAAAVFVLATLVYLNSKGSDLKAMTTRRWDLGGQVGSLMAWAFGNGQLILPGMREVGYSSASLTPAAMFASITSIGSALACISQRILGRKPNKYRSPDVDSGKS</sequence>
<evidence type="ECO:0000313" key="3">
    <source>
        <dbReference type="Proteomes" id="UP000255467"/>
    </source>
</evidence>
<accession>A0A378Y6I2</accession>
<feature type="transmembrane region" description="Helical" evidence="1">
    <location>
        <begin position="20"/>
        <end position="41"/>
    </location>
</feature>
<reference evidence="2 3" key="1">
    <citation type="submission" date="2018-06" db="EMBL/GenBank/DDBJ databases">
        <authorList>
            <consortium name="Pathogen Informatics"/>
            <person name="Doyle S."/>
        </authorList>
    </citation>
    <scope>NUCLEOTIDE SEQUENCE [LARGE SCALE GENOMIC DNA]</scope>
    <source>
        <strain evidence="2 3">NCTC1934</strain>
    </source>
</reference>
<evidence type="ECO:0000256" key="1">
    <source>
        <dbReference type="SAM" id="Phobius"/>
    </source>
</evidence>
<keyword evidence="1" id="KW-0812">Transmembrane</keyword>
<organism evidence="2 3">
    <name type="scientific">Nocardia otitidiscaviarum</name>
    <dbReference type="NCBI Taxonomy" id="1823"/>
    <lineage>
        <taxon>Bacteria</taxon>
        <taxon>Bacillati</taxon>
        <taxon>Actinomycetota</taxon>
        <taxon>Actinomycetes</taxon>
        <taxon>Mycobacteriales</taxon>
        <taxon>Nocardiaceae</taxon>
        <taxon>Nocardia</taxon>
    </lineage>
</organism>
<feature type="transmembrane region" description="Helical" evidence="1">
    <location>
        <begin position="182"/>
        <end position="203"/>
    </location>
</feature>
<evidence type="ECO:0000313" key="2">
    <source>
        <dbReference type="EMBL" id="SUA72822.1"/>
    </source>
</evidence>
<dbReference type="AlphaFoldDB" id="A0A378Y6I2"/>
<gene>
    <name evidence="2" type="ORF">NCTC1934_00252</name>
</gene>
<protein>
    <submittedName>
        <fullName evidence="2">Uncharacterized protein</fullName>
    </submittedName>
</protein>
<dbReference type="EMBL" id="UGRY01000002">
    <property type="protein sequence ID" value="SUA72822.1"/>
    <property type="molecule type" value="Genomic_DNA"/>
</dbReference>
<proteinExistence type="predicted"/>
<feature type="transmembrane region" description="Helical" evidence="1">
    <location>
        <begin position="111"/>
        <end position="130"/>
    </location>
</feature>
<name>A0A378Y6I2_9NOCA</name>
<dbReference type="STRING" id="1406858.GCA_000710895_01669"/>
<keyword evidence="1" id="KW-1133">Transmembrane helix</keyword>
<feature type="transmembrane region" description="Helical" evidence="1">
    <location>
        <begin position="81"/>
        <end position="99"/>
    </location>
</feature>
<dbReference type="Proteomes" id="UP000255467">
    <property type="component" value="Unassembled WGS sequence"/>
</dbReference>
<keyword evidence="1" id="KW-0472">Membrane</keyword>